<protein>
    <submittedName>
        <fullName evidence="2">Aminoglycoside phosphotransferase family protein</fullName>
        <ecNumber evidence="2">2.7.1.-</ecNumber>
    </submittedName>
</protein>
<dbReference type="InterPro" id="IPR002575">
    <property type="entry name" value="Aminoglycoside_PTrfase"/>
</dbReference>
<dbReference type="EC" id="2.7.1.-" evidence="2"/>
<evidence type="ECO:0000259" key="1">
    <source>
        <dbReference type="Pfam" id="PF01636"/>
    </source>
</evidence>
<accession>A0ABV7GAA9</accession>
<feature type="domain" description="Aminoglycoside phosphotransferase" evidence="1">
    <location>
        <begin position="27"/>
        <end position="262"/>
    </location>
</feature>
<dbReference type="InterPro" id="IPR051678">
    <property type="entry name" value="AGP_Transferase"/>
</dbReference>
<evidence type="ECO:0000313" key="2">
    <source>
        <dbReference type="EMBL" id="MFC3138439.1"/>
    </source>
</evidence>
<dbReference type="EMBL" id="JBHRTD010000012">
    <property type="protein sequence ID" value="MFC3138439.1"/>
    <property type="molecule type" value="Genomic_DNA"/>
</dbReference>
<keyword evidence="3" id="KW-1185">Reference proteome</keyword>
<reference evidence="3" key="1">
    <citation type="journal article" date="2019" name="Int. J. Syst. Evol. Microbiol.">
        <title>The Global Catalogue of Microorganisms (GCM) 10K type strain sequencing project: providing services to taxonomists for standard genome sequencing and annotation.</title>
        <authorList>
            <consortium name="The Broad Institute Genomics Platform"/>
            <consortium name="The Broad Institute Genome Sequencing Center for Infectious Disease"/>
            <person name="Wu L."/>
            <person name="Ma J."/>
        </authorList>
    </citation>
    <scope>NUCLEOTIDE SEQUENCE [LARGE SCALE GENOMIC DNA]</scope>
    <source>
        <strain evidence="3">KCTC 52277</strain>
    </source>
</reference>
<dbReference type="Proteomes" id="UP001595621">
    <property type="component" value="Unassembled WGS sequence"/>
</dbReference>
<keyword evidence="2" id="KW-0808">Transferase</keyword>
<sequence>MYQGDELCSKLVRQQISLWIEEPVTHLQVNTSGWSNNILKVNHRWVLRIPKPLTHKHTHQILRPRLPLEKYVLDRLADTDVGALLPKAELYKLQLGEAHLEVMLYPRLPGEHLKAGSKVSTSAATQLGHFLARLHSLNNLSPRITSYPYGDEDLPGELLSAVSALLPKSTVDSARRYFTEWYPQWEQHQHFLVCCHNDLGKANLLFEPDQQRVAGVLDFSDICLAEPARDFAALARIMTPETFKRAVAAYRKTGSDSLWQALQPDSLPRRMQYYQRRKAIFVVWYAVTFGQPYGFTSQISNHLAWLSAEFGE</sequence>
<dbReference type="PANTHER" id="PTHR21310:SF15">
    <property type="entry name" value="AMINOGLYCOSIDE PHOSPHOTRANSFERASE DOMAIN-CONTAINING PROTEIN"/>
    <property type="match status" value="1"/>
</dbReference>
<dbReference type="Pfam" id="PF01636">
    <property type="entry name" value="APH"/>
    <property type="match status" value="1"/>
</dbReference>
<dbReference type="InterPro" id="IPR011009">
    <property type="entry name" value="Kinase-like_dom_sf"/>
</dbReference>
<proteinExistence type="predicted"/>
<comment type="caution">
    <text evidence="2">The sequence shown here is derived from an EMBL/GenBank/DDBJ whole genome shotgun (WGS) entry which is preliminary data.</text>
</comment>
<gene>
    <name evidence="2" type="ORF">ACFOE0_09610</name>
</gene>
<dbReference type="Gene3D" id="3.30.200.20">
    <property type="entry name" value="Phosphorylase Kinase, domain 1"/>
    <property type="match status" value="1"/>
</dbReference>
<dbReference type="GO" id="GO:0016740">
    <property type="term" value="F:transferase activity"/>
    <property type="evidence" value="ECO:0007669"/>
    <property type="project" value="UniProtKB-KW"/>
</dbReference>
<dbReference type="SUPFAM" id="SSF56112">
    <property type="entry name" value="Protein kinase-like (PK-like)"/>
    <property type="match status" value="1"/>
</dbReference>
<name>A0ABV7GAA9_9GAMM</name>
<organism evidence="2 3">
    <name type="scientific">Shewanella submarina</name>
    <dbReference type="NCBI Taxonomy" id="2016376"/>
    <lineage>
        <taxon>Bacteria</taxon>
        <taxon>Pseudomonadati</taxon>
        <taxon>Pseudomonadota</taxon>
        <taxon>Gammaproteobacteria</taxon>
        <taxon>Alteromonadales</taxon>
        <taxon>Shewanellaceae</taxon>
        <taxon>Shewanella</taxon>
    </lineage>
</organism>
<dbReference type="Gene3D" id="3.90.1200.10">
    <property type="match status" value="1"/>
</dbReference>
<evidence type="ECO:0000313" key="3">
    <source>
        <dbReference type="Proteomes" id="UP001595621"/>
    </source>
</evidence>
<dbReference type="PANTHER" id="PTHR21310">
    <property type="entry name" value="AMINOGLYCOSIDE PHOSPHOTRANSFERASE-RELATED-RELATED"/>
    <property type="match status" value="1"/>
</dbReference>
<dbReference type="RefSeq" id="WP_248935669.1">
    <property type="nucleotide sequence ID" value="NZ_JAKILF010000003.1"/>
</dbReference>